<dbReference type="Proteomes" id="UP000243180">
    <property type="component" value="Chromosome"/>
</dbReference>
<dbReference type="AlphaFoldDB" id="A0A1B4XE35"/>
<dbReference type="OrthoDB" id="9814067at2"/>
<dbReference type="InParanoid" id="A0A1B4XE35"/>
<keyword evidence="2" id="KW-1185">Reference proteome</keyword>
<accession>A0A1B4XE35</accession>
<dbReference type="EMBL" id="AP014879">
    <property type="protein sequence ID" value="BAV33065.1"/>
    <property type="molecule type" value="Genomic_DNA"/>
</dbReference>
<proteinExistence type="predicted"/>
<dbReference type="GO" id="GO:0006313">
    <property type="term" value="P:DNA transposition"/>
    <property type="evidence" value="ECO:0007669"/>
    <property type="project" value="InterPro"/>
</dbReference>
<gene>
    <name evidence="1" type="ORF">SCL_0745</name>
</gene>
<dbReference type="SUPFAM" id="SSF143422">
    <property type="entry name" value="Transposase IS200-like"/>
    <property type="match status" value="1"/>
</dbReference>
<sequence length="73" mass="8845">MPRKPRFTLPGIPQHVIQRGNNREPCFLAEEDYRRYLEDLQTCTEKYHCRLKKKNRVREEFPLIFESAKVAPR</sequence>
<evidence type="ECO:0000313" key="2">
    <source>
        <dbReference type="Proteomes" id="UP000243180"/>
    </source>
</evidence>
<reference evidence="1 2" key="1">
    <citation type="submission" date="2015-05" db="EMBL/GenBank/DDBJ databases">
        <title>Complete genome sequence of a sulfur-oxidizing gammaproteobacterium strain HA5.</title>
        <authorList>
            <person name="Miura A."/>
            <person name="Kojima H."/>
            <person name="Fukui M."/>
        </authorList>
    </citation>
    <scope>NUCLEOTIDE SEQUENCE [LARGE SCALE GENOMIC DNA]</scope>
    <source>
        <strain evidence="1 2">HA5</strain>
    </source>
</reference>
<dbReference type="GO" id="GO:0004803">
    <property type="term" value="F:transposase activity"/>
    <property type="evidence" value="ECO:0007669"/>
    <property type="project" value="InterPro"/>
</dbReference>
<evidence type="ECO:0000313" key="1">
    <source>
        <dbReference type="EMBL" id="BAV33065.1"/>
    </source>
</evidence>
<dbReference type="KEGG" id="slim:SCL_0745"/>
<dbReference type="RefSeq" id="WP_148664968.1">
    <property type="nucleotide sequence ID" value="NZ_AP014879.1"/>
</dbReference>
<name>A0A1B4XE35_9GAMM</name>
<protein>
    <submittedName>
        <fullName evidence="1">Transposase</fullName>
    </submittedName>
</protein>
<organism evidence="1 2">
    <name type="scientific">Sulfuricaulis limicola</name>
    <dbReference type="NCBI Taxonomy" id="1620215"/>
    <lineage>
        <taxon>Bacteria</taxon>
        <taxon>Pseudomonadati</taxon>
        <taxon>Pseudomonadota</taxon>
        <taxon>Gammaproteobacteria</taxon>
        <taxon>Acidiferrobacterales</taxon>
        <taxon>Acidiferrobacteraceae</taxon>
        <taxon>Sulfuricaulis</taxon>
    </lineage>
</organism>
<dbReference type="GO" id="GO:0003677">
    <property type="term" value="F:DNA binding"/>
    <property type="evidence" value="ECO:0007669"/>
    <property type="project" value="InterPro"/>
</dbReference>
<dbReference type="InterPro" id="IPR036515">
    <property type="entry name" value="Transposase_17_sf"/>
</dbReference>